<evidence type="ECO:0000256" key="4">
    <source>
        <dbReference type="ARBA" id="ARBA00023172"/>
    </source>
</evidence>
<dbReference type="InterPro" id="IPR004107">
    <property type="entry name" value="Integrase_SAM-like_N"/>
</dbReference>
<dbReference type="InterPro" id="IPR050090">
    <property type="entry name" value="Tyrosine_recombinase_XerCD"/>
</dbReference>
<keyword evidence="3 5" id="KW-0238">DNA-binding</keyword>
<dbReference type="PROSITE" id="PS51898">
    <property type="entry name" value="TYR_RECOMBINASE"/>
    <property type="match status" value="1"/>
</dbReference>
<dbReference type="InterPro" id="IPR044068">
    <property type="entry name" value="CB"/>
</dbReference>
<organism evidence="8 9">
    <name type="scientific">Halobacillus amylolyticus</name>
    <dbReference type="NCBI Taxonomy" id="2932259"/>
    <lineage>
        <taxon>Bacteria</taxon>
        <taxon>Bacillati</taxon>
        <taxon>Bacillota</taxon>
        <taxon>Bacilli</taxon>
        <taxon>Bacillales</taxon>
        <taxon>Bacillaceae</taxon>
        <taxon>Halobacillus</taxon>
    </lineage>
</organism>
<keyword evidence="9" id="KW-1185">Reference proteome</keyword>
<dbReference type="Pfam" id="PF14659">
    <property type="entry name" value="Phage_int_SAM_3"/>
    <property type="match status" value="1"/>
</dbReference>
<accession>A0ABY4H8M1</accession>
<evidence type="ECO:0000313" key="8">
    <source>
        <dbReference type="EMBL" id="UOR10290.1"/>
    </source>
</evidence>
<keyword evidence="4" id="KW-0233">DNA recombination</keyword>
<dbReference type="PROSITE" id="PS51900">
    <property type="entry name" value="CB"/>
    <property type="match status" value="1"/>
</dbReference>
<proteinExistence type="inferred from homology"/>
<sequence length="394" mass="46023">MAYIRKRGNKWSYQVEWLDPVTGTRRTKSKGGFTRKTDARVEAEELERELREGSFVEENKITLNEFADEWLNFYAKNSKVSSHRGRTKELKHFRTYFSKMKLTNITRKHYQAFLDDLHEKGYAHNTLDGIHTTGRMLFKKALEFNLIKTNPSEFAKIPKKIQTVEEIEQNDEVIKFLEKNELITFLKTAKGKGLDRDFIMFLTLAYSGLRVGEMLALKWTDVNFNNDTIRITKTYYNPNNNTKDYQLLTPKTKGSIRTLKMDKQVMNEFKKHLTYQKEIKMALGDLYNDFGFVFAKEINNPGYPDFIKTVENRMRRLLKLSGIEKNVTPHSFRHTHTSLLIEAGVGSKEIQQRLGHGDINTTMNIYAHITKNMEQKASEKFSELMKGALEEDIL</sequence>
<dbReference type="InterPro" id="IPR011010">
    <property type="entry name" value="DNA_brk_join_enz"/>
</dbReference>
<evidence type="ECO:0000256" key="2">
    <source>
        <dbReference type="ARBA" id="ARBA00022908"/>
    </source>
</evidence>
<evidence type="ECO:0000256" key="1">
    <source>
        <dbReference type="ARBA" id="ARBA00008857"/>
    </source>
</evidence>
<dbReference type="Gene3D" id="1.10.443.10">
    <property type="entry name" value="Intergrase catalytic core"/>
    <property type="match status" value="1"/>
</dbReference>
<evidence type="ECO:0000256" key="5">
    <source>
        <dbReference type="PROSITE-ProRule" id="PRU01248"/>
    </source>
</evidence>
<dbReference type="InterPro" id="IPR013762">
    <property type="entry name" value="Integrase-like_cat_sf"/>
</dbReference>
<dbReference type="PANTHER" id="PTHR30349">
    <property type="entry name" value="PHAGE INTEGRASE-RELATED"/>
    <property type="match status" value="1"/>
</dbReference>
<dbReference type="PANTHER" id="PTHR30349:SF64">
    <property type="entry name" value="PROPHAGE INTEGRASE INTD-RELATED"/>
    <property type="match status" value="1"/>
</dbReference>
<dbReference type="InterPro" id="IPR028259">
    <property type="entry name" value="AP2-like_int_N"/>
</dbReference>
<dbReference type="InterPro" id="IPR002104">
    <property type="entry name" value="Integrase_catalytic"/>
</dbReference>
<dbReference type="InterPro" id="IPR010998">
    <property type="entry name" value="Integrase_recombinase_N"/>
</dbReference>
<dbReference type="SUPFAM" id="SSF56349">
    <property type="entry name" value="DNA breaking-rejoining enzymes"/>
    <property type="match status" value="1"/>
</dbReference>
<dbReference type="CDD" id="cd01189">
    <property type="entry name" value="INT_ICEBs1_C_like"/>
    <property type="match status" value="1"/>
</dbReference>
<evidence type="ECO:0000256" key="3">
    <source>
        <dbReference type="ARBA" id="ARBA00023125"/>
    </source>
</evidence>
<feature type="domain" description="Core-binding (CB)" evidence="7">
    <location>
        <begin position="61"/>
        <end position="142"/>
    </location>
</feature>
<dbReference type="RefSeq" id="WP_245029348.1">
    <property type="nucleotide sequence ID" value="NZ_CP095075.1"/>
</dbReference>
<dbReference type="Pfam" id="PF14657">
    <property type="entry name" value="Arm-DNA-bind_4"/>
    <property type="match status" value="1"/>
</dbReference>
<gene>
    <name evidence="8" type="ORF">MUO15_11225</name>
</gene>
<evidence type="ECO:0000259" key="7">
    <source>
        <dbReference type="PROSITE" id="PS51900"/>
    </source>
</evidence>
<name>A0ABY4H8M1_9BACI</name>
<dbReference type="Proteomes" id="UP000830326">
    <property type="component" value="Chromosome"/>
</dbReference>
<dbReference type="Pfam" id="PF00589">
    <property type="entry name" value="Phage_integrase"/>
    <property type="match status" value="1"/>
</dbReference>
<dbReference type="Gene3D" id="1.10.150.130">
    <property type="match status" value="1"/>
</dbReference>
<keyword evidence="2" id="KW-0229">DNA integration</keyword>
<dbReference type="EMBL" id="CP095075">
    <property type="protein sequence ID" value="UOR10290.1"/>
    <property type="molecule type" value="Genomic_DNA"/>
</dbReference>
<reference evidence="8" key="1">
    <citation type="submission" date="2022-04" db="EMBL/GenBank/DDBJ databases">
        <title>Halobacillus sp. isolated from saltern.</title>
        <authorList>
            <person name="Won M."/>
            <person name="Lee C.-M."/>
            <person name="Woen H.-Y."/>
            <person name="Kwon S.-W."/>
        </authorList>
    </citation>
    <scope>NUCLEOTIDE SEQUENCE</scope>
    <source>
        <strain evidence="8">SSHM10-5</strain>
    </source>
</reference>
<comment type="similarity">
    <text evidence="1">Belongs to the 'phage' integrase family.</text>
</comment>
<feature type="domain" description="Tyr recombinase" evidence="6">
    <location>
        <begin position="172"/>
        <end position="379"/>
    </location>
</feature>
<evidence type="ECO:0000313" key="9">
    <source>
        <dbReference type="Proteomes" id="UP000830326"/>
    </source>
</evidence>
<evidence type="ECO:0000259" key="6">
    <source>
        <dbReference type="PROSITE" id="PS51898"/>
    </source>
</evidence>
<protein>
    <submittedName>
        <fullName evidence="8">Tyrosine-type recombinase/integrase</fullName>
    </submittedName>
</protein>